<gene>
    <name evidence="2" type="ORF">SAMN05421858_0091</name>
</gene>
<dbReference type="Proteomes" id="UP000186914">
    <property type="component" value="Unassembled WGS sequence"/>
</dbReference>
<reference evidence="3" key="1">
    <citation type="submission" date="2017-01" db="EMBL/GenBank/DDBJ databases">
        <authorList>
            <person name="Varghese N."/>
            <person name="Submissions S."/>
        </authorList>
    </citation>
    <scope>NUCLEOTIDE SEQUENCE [LARGE SCALE GENOMIC DNA]</scope>
    <source>
        <strain evidence="3">CGMCC 1.7737</strain>
    </source>
</reference>
<dbReference type="PROSITE" id="PS51257">
    <property type="entry name" value="PROKAR_LIPOPROTEIN"/>
    <property type="match status" value="1"/>
</dbReference>
<keyword evidence="1" id="KW-0472">Membrane</keyword>
<evidence type="ECO:0000313" key="2">
    <source>
        <dbReference type="EMBL" id="SIQ68944.1"/>
    </source>
</evidence>
<keyword evidence="3" id="KW-1185">Reference proteome</keyword>
<dbReference type="AlphaFoldDB" id="A0A1N6UTH5"/>
<name>A0A1N6UTH5_9EURY</name>
<protein>
    <submittedName>
        <fullName evidence="2">Uncharacterized protein</fullName>
    </submittedName>
</protein>
<feature type="transmembrane region" description="Helical" evidence="1">
    <location>
        <begin position="16"/>
        <end position="34"/>
    </location>
</feature>
<accession>A0A1N6UTH5</accession>
<organism evidence="2 3">
    <name type="scientific">Haladaptatus litoreus</name>
    <dbReference type="NCBI Taxonomy" id="553468"/>
    <lineage>
        <taxon>Archaea</taxon>
        <taxon>Methanobacteriati</taxon>
        <taxon>Methanobacteriota</taxon>
        <taxon>Stenosarchaea group</taxon>
        <taxon>Halobacteria</taxon>
        <taxon>Halobacteriales</taxon>
        <taxon>Haladaptataceae</taxon>
        <taxon>Haladaptatus</taxon>
    </lineage>
</organism>
<dbReference type="EMBL" id="FTNO01000001">
    <property type="protein sequence ID" value="SIQ68944.1"/>
    <property type="molecule type" value="Genomic_DNA"/>
</dbReference>
<proteinExistence type="predicted"/>
<evidence type="ECO:0000313" key="3">
    <source>
        <dbReference type="Proteomes" id="UP000186914"/>
    </source>
</evidence>
<evidence type="ECO:0000256" key="1">
    <source>
        <dbReference type="SAM" id="Phobius"/>
    </source>
</evidence>
<keyword evidence="1" id="KW-1133">Transmembrane helix</keyword>
<keyword evidence="1" id="KW-0812">Transmembrane</keyword>
<sequence length="53" mass="6098">MTPKQPYRGLFLRNRFDVLALIIAVVGCFVARFTEHELCDSCTAFEFDVVMNL</sequence>